<dbReference type="EMBL" id="AZAC01000003">
    <property type="protein sequence ID" value="KIX15470.1"/>
    <property type="molecule type" value="Genomic_DNA"/>
</dbReference>
<dbReference type="InParanoid" id="A0A0D2K1B8"/>
<protein>
    <submittedName>
        <fullName evidence="1">Uncharacterized protein</fullName>
    </submittedName>
</protein>
<evidence type="ECO:0000313" key="1">
    <source>
        <dbReference type="EMBL" id="KIX15470.1"/>
    </source>
</evidence>
<gene>
    <name evidence="1" type="ORF">X474_04240</name>
</gene>
<dbReference type="AlphaFoldDB" id="A0A0D2K1B8"/>
<keyword evidence="2" id="KW-1185">Reference proteome</keyword>
<organism evidence="1 2">
    <name type="scientific">Dethiosulfatarculus sandiegensis</name>
    <dbReference type="NCBI Taxonomy" id="1429043"/>
    <lineage>
        <taxon>Bacteria</taxon>
        <taxon>Pseudomonadati</taxon>
        <taxon>Thermodesulfobacteriota</taxon>
        <taxon>Desulfarculia</taxon>
        <taxon>Desulfarculales</taxon>
        <taxon>Desulfarculaceae</taxon>
        <taxon>Dethiosulfatarculus</taxon>
    </lineage>
</organism>
<dbReference type="Proteomes" id="UP000032233">
    <property type="component" value="Unassembled WGS sequence"/>
</dbReference>
<accession>A0A0D2K1B8</accession>
<name>A0A0D2K1B8_9BACT</name>
<proteinExistence type="predicted"/>
<evidence type="ECO:0000313" key="2">
    <source>
        <dbReference type="Proteomes" id="UP000032233"/>
    </source>
</evidence>
<reference evidence="1 2" key="1">
    <citation type="submission" date="2013-11" db="EMBL/GenBank/DDBJ databases">
        <title>Metagenomic analysis of a methanogenic consortium involved in long chain n-alkane degradation.</title>
        <authorList>
            <person name="Davidova I.A."/>
            <person name="Callaghan A.V."/>
            <person name="Wawrik B."/>
            <person name="Pruitt S."/>
            <person name="Marks C."/>
            <person name="Duncan K.E."/>
            <person name="Suflita J.M."/>
        </authorList>
    </citation>
    <scope>NUCLEOTIDE SEQUENCE [LARGE SCALE GENOMIC DNA]</scope>
    <source>
        <strain evidence="1 2">SPR</strain>
    </source>
</reference>
<sequence>MIHEGGIVNAKHPSRTAGNLRFFSLARVQKGLARISSPLKFL</sequence>
<comment type="caution">
    <text evidence="1">The sequence shown here is derived from an EMBL/GenBank/DDBJ whole genome shotgun (WGS) entry which is preliminary data.</text>
</comment>